<feature type="domain" description="G-protein coupled receptors family 1 profile" evidence="6">
    <location>
        <begin position="79"/>
        <end position="287"/>
    </location>
</feature>
<keyword evidence="3 5" id="KW-1133">Transmembrane helix</keyword>
<dbReference type="Proteomes" id="UP001283361">
    <property type="component" value="Unassembled WGS sequence"/>
</dbReference>
<dbReference type="SUPFAM" id="SSF81321">
    <property type="entry name" value="Family A G protein-coupled receptor-like"/>
    <property type="match status" value="1"/>
</dbReference>
<feature type="transmembrane region" description="Helical" evidence="5">
    <location>
        <begin position="30"/>
        <end position="53"/>
    </location>
</feature>
<dbReference type="GO" id="GO:0016020">
    <property type="term" value="C:membrane"/>
    <property type="evidence" value="ECO:0007669"/>
    <property type="project" value="UniProtKB-SubCell"/>
</dbReference>
<dbReference type="AlphaFoldDB" id="A0AAE0ZPB0"/>
<organism evidence="7 8">
    <name type="scientific">Elysia crispata</name>
    <name type="common">lettuce slug</name>
    <dbReference type="NCBI Taxonomy" id="231223"/>
    <lineage>
        <taxon>Eukaryota</taxon>
        <taxon>Metazoa</taxon>
        <taxon>Spiralia</taxon>
        <taxon>Lophotrochozoa</taxon>
        <taxon>Mollusca</taxon>
        <taxon>Gastropoda</taxon>
        <taxon>Heterobranchia</taxon>
        <taxon>Euthyneura</taxon>
        <taxon>Panpulmonata</taxon>
        <taxon>Sacoglossa</taxon>
        <taxon>Placobranchoidea</taxon>
        <taxon>Plakobranchidae</taxon>
        <taxon>Elysia</taxon>
    </lineage>
</organism>
<dbReference type="GO" id="GO:0004930">
    <property type="term" value="F:G protein-coupled receptor activity"/>
    <property type="evidence" value="ECO:0007669"/>
    <property type="project" value="InterPro"/>
</dbReference>
<feature type="transmembrane region" description="Helical" evidence="5">
    <location>
        <begin position="167"/>
        <end position="194"/>
    </location>
</feature>
<name>A0AAE0ZPB0_9GAST</name>
<keyword evidence="4 5" id="KW-0472">Membrane</keyword>
<dbReference type="PANTHER" id="PTHR46641">
    <property type="entry name" value="FMRFAMIDE RECEPTOR-RELATED"/>
    <property type="match status" value="1"/>
</dbReference>
<dbReference type="InterPro" id="IPR000276">
    <property type="entry name" value="GPCR_Rhodpsn"/>
</dbReference>
<keyword evidence="2 5" id="KW-0812">Transmembrane</keyword>
<evidence type="ECO:0000256" key="4">
    <source>
        <dbReference type="ARBA" id="ARBA00023136"/>
    </source>
</evidence>
<reference evidence="7" key="1">
    <citation type="journal article" date="2023" name="G3 (Bethesda)">
        <title>A reference genome for the long-term kleptoplast-retaining sea slug Elysia crispata morphotype clarki.</title>
        <authorList>
            <person name="Eastman K.E."/>
            <person name="Pendleton A.L."/>
            <person name="Shaikh M.A."/>
            <person name="Suttiyut T."/>
            <person name="Ogas R."/>
            <person name="Tomko P."/>
            <person name="Gavelis G."/>
            <person name="Widhalm J.R."/>
            <person name="Wisecaver J.H."/>
        </authorList>
    </citation>
    <scope>NUCLEOTIDE SEQUENCE</scope>
    <source>
        <strain evidence="7">ECLA1</strain>
    </source>
</reference>
<accession>A0AAE0ZPB0</accession>
<protein>
    <recommendedName>
        <fullName evidence="6">G-protein coupled receptors family 1 profile domain-containing protein</fullName>
    </recommendedName>
</protein>
<evidence type="ECO:0000256" key="2">
    <source>
        <dbReference type="ARBA" id="ARBA00022692"/>
    </source>
</evidence>
<dbReference type="PANTHER" id="PTHR46641:SF2">
    <property type="entry name" value="FMRFAMIDE RECEPTOR"/>
    <property type="match status" value="1"/>
</dbReference>
<comment type="caution">
    <text evidence="7">The sequence shown here is derived from an EMBL/GenBank/DDBJ whole genome shotgun (WGS) entry which is preliminary data.</text>
</comment>
<dbReference type="InterPro" id="IPR052954">
    <property type="entry name" value="GPCR-Ligand_Int"/>
</dbReference>
<evidence type="ECO:0000256" key="1">
    <source>
        <dbReference type="ARBA" id="ARBA00004370"/>
    </source>
</evidence>
<feature type="transmembrane region" description="Helical" evidence="5">
    <location>
        <begin position="264"/>
        <end position="288"/>
    </location>
</feature>
<comment type="subcellular location">
    <subcellularLocation>
        <location evidence="1">Membrane</location>
    </subcellularLocation>
</comment>
<sequence>MFTEVYSPEEVSGASPAVVLPVLSDELFQVLHVAIGVTVDFVTSILILLTPFISPPLDHVTGSHFATYTTVVELFGAPLLYASVACGAWITAIISLERCICVLLPLKVKLFFTHRTTTLLLLGIFVYQVTFIFVNFVSFRVKMETSDATNITSLVLDTASFDDQLYIFAYFSAVTVPSFFCMAIILVGTVLLIIKLQKSAQWRMNAASAASHGAGVSVKEMRLIRIVVFICGIFITCFCPNMLVYLTSAVFPKFQYRDPQFGRLFTIAAEVAILSQLISCALNFFVYVKMNSKFRRTLKFILCNKKIAIFSTGPVTVLASHGRPHHR</sequence>
<dbReference type="Pfam" id="PF00001">
    <property type="entry name" value="7tm_1"/>
    <property type="match status" value="1"/>
</dbReference>
<dbReference type="EMBL" id="JAWDGP010003660">
    <property type="protein sequence ID" value="KAK3772107.1"/>
    <property type="molecule type" value="Genomic_DNA"/>
</dbReference>
<dbReference type="PROSITE" id="PS50262">
    <property type="entry name" value="G_PROTEIN_RECEP_F1_2"/>
    <property type="match status" value="1"/>
</dbReference>
<evidence type="ECO:0000313" key="7">
    <source>
        <dbReference type="EMBL" id="KAK3772107.1"/>
    </source>
</evidence>
<dbReference type="InterPro" id="IPR017452">
    <property type="entry name" value="GPCR_Rhodpsn_7TM"/>
</dbReference>
<feature type="transmembrane region" description="Helical" evidence="5">
    <location>
        <begin position="223"/>
        <end position="244"/>
    </location>
</feature>
<proteinExistence type="predicted"/>
<evidence type="ECO:0000256" key="5">
    <source>
        <dbReference type="SAM" id="Phobius"/>
    </source>
</evidence>
<feature type="transmembrane region" description="Helical" evidence="5">
    <location>
        <begin position="118"/>
        <end position="137"/>
    </location>
</feature>
<gene>
    <name evidence="7" type="ORF">RRG08_061191</name>
</gene>
<evidence type="ECO:0000256" key="3">
    <source>
        <dbReference type="ARBA" id="ARBA00022989"/>
    </source>
</evidence>
<dbReference type="Gene3D" id="1.20.1070.10">
    <property type="entry name" value="Rhodopsin 7-helix transmembrane proteins"/>
    <property type="match status" value="1"/>
</dbReference>
<keyword evidence="8" id="KW-1185">Reference proteome</keyword>
<evidence type="ECO:0000313" key="8">
    <source>
        <dbReference type="Proteomes" id="UP001283361"/>
    </source>
</evidence>
<evidence type="ECO:0000259" key="6">
    <source>
        <dbReference type="PROSITE" id="PS50262"/>
    </source>
</evidence>